<evidence type="ECO:0000256" key="3">
    <source>
        <dbReference type="ARBA" id="ARBA00022603"/>
    </source>
</evidence>
<feature type="compositionally biased region" description="Low complexity" evidence="10">
    <location>
        <begin position="13"/>
        <end position="26"/>
    </location>
</feature>
<dbReference type="GO" id="GO:0052905">
    <property type="term" value="F:tRNA (guanosine(9)-N1)-methyltransferase activity"/>
    <property type="evidence" value="ECO:0007669"/>
    <property type="project" value="UniProtKB-EC"/>
</dbReference>
<dbReference type="InterPro" id="IPR028564">
    <property type="entry name" value="MT_TRM10-typ"/>
</dbReference>
<evidence type="ECO:0000313" key="12">
    <source>
        <dbReference type="Proteomes" id="UP000094043"/>
    </source>
</evidence>
<dbReference type="GO" id="GO:0000049">
    <property type="term" value="F:tRNA binding"/>
    <property type="evidence" value="ECO:0007669"/>
    <property type="project" value="TreeGrafter"/>
</dbReference>
<dbReference type="AlphaFoldDB" id="A0A1E3J032"/>
<feature type="coiled-coil region" evidence="9">
    <location>
        <begin position="80"/>
        <end position="107"/>
    </location>
</feature>
<dbReference type="VEuPathDB" id="FungiDB:L203_00582"/>
<dbReference type="EMBL" id="CP143784">
    <property type="protein sequence ID" value="WVN85644.1"/>
    <property type="molecule type" value="Genomic_DNA"/>
</dbReference>
<dbReference type="PROSITE" id="PS51675">
    <property type="entry name" value="SAM_MT_TRM10"/>
    <property type="match status" value="1"/>
</dbReference>
<dbReference type="EC" id="2.1.1.221" evidence="1"/>
<dbReference type="InterPro" id="IPR038459">
    <property type="entry name" value="MT_TRM10-typ_sf"/>
</dbReference>
<keyword evidence="9" id="KW-0175">Coiled coil</keyword>
<keyword evidence="5" id="KW-0949">S-adenosyl-L-methionine</keyword>
<organism evidence="11 12">
    <name type="scientific">Cryptococcus depauperatus CBS 7841</name>
    <dbReference type="NCBI Taxonomy" id="1295531"/>
    <lineage>
        <taxon>Eukaryota</taxon>
        <taxon>Fungi</taxon>
        <taxon>Dikarya</taxon>
        <taxon>Basidiomycota</taxon>
        <taxon>Agaricomycotina</taxon>
        <taxon>Tremellomycetes</taxon>
        <taxon>Tremellales</taxon>
        <taxon>Cryptococcaceae</taxon>
        <taxon>Cryptococcus</taxon>
    </lineage>
</organism>
<dbReference type="GO" id="GO:0002939">
    <property type="term" value="P:tRNA N1-guanine methylation"/>
    <property type="evidence" value="ECO:0007669"/>
    <property type="project" value="TreeGrafter"/>
</dbReference>
<keyword evidence="12" id="KW-1185">Reference proteome</keyword>
<dbReference type="Proteomes" id="UP000094043">
    <property type="component" value="Chromosome 1"/>
</dbReference>
<sequence>MEIDEMDSVDGESSTTSQATGQSSTGRPEGVSKKAIKRAARQARMEAVKPLKRAAEKERRRQRTAQLAEGYAAGTLCIEDKELVERRRRVERERKEAKKRIDDGDQENDWPGGVVIDLGFDRLMTDQEIASMSQQLGYLYSSNRTAQTPVRTVIHTSFSPSASPRLWKRMKTFNWQKWSRCYWWEEGLENLSHQLGESSSADSVKAGLSERVLPNLQENYNESESLLFHLTGPQLPADLQSRNFKLVYLSADADEELNTLSKDEIYIIGGIVDRNRYKRLCQEKADTLGVRTARLPIGSYLANLPTRKVLTVNQVFDILVQYLSLNDWQAAFEAVIPIRKYVANYRKAKKDARQQSEQMDDAAKDDDRDVVGARDEEEATNL</sequence>
<dbReference type="Gene3D" id="3.40.1280.30">
    <property type="match status" value="1"/>
</dbReference>
<proteinExistence type="predicted"/>
<protein>
    <recommendedName>
        <fullName evidence="2">tRNA (guanine(9)-N1)-methyltransferase</fullName>
        <ecNumber evidence="1">2.1.1.221</ecNumber>
    </recommendedName>
    <alternativeName>
        <fullName evidence="7">tRNA methyltransferase 10</fullName>
    </alternativeName>
    <alternativeName>
        <fullName evidence="6">tRNA(m1G9)-methyltransferase</fullName>
    </alternativeName>
</protein>
<accession>A0A1E3J032</accession>
<reference evidence="11" key="3">
    <citation type="submission" date="2024-01" db="EMBL/GenBank/DDBJ databases">
        <authorList>
            <person name="Coelho M.A."/>
            <person name="David-Palma M."/>
            <person name="Shea T."/>
            <person name="Sun S."/>
            <person name="Cuomo C.A."/>
            <person name="Heitman J."/>
        </authorList>
    </citation>
    <scope>NUCLEOTIDE SEQUENCE</scope>
    <source>
        <strain evidence="11">CBS 7841</strain>
    </source>
</reference>
<feature type="compositionally biased region" description="Basic and acidic residues" evidence="10">
    <location>
        <begin position="43"/>
        <end position="59"/>
    </location>
</feature>
<gene>
    <name evidence="11" type="ORF">L203_100793</name>
</gene>
<comment type="catalytic activity">
    <reaction evidence="8">
        <text>guanosine(9) in tRNA + S-adenosyl-L-methionine = N(1)-methylguanosine(9) in tRNA + S-adenosyl-L-homocysteine + H(+)</text>
        <dbReference type="Rhea" id="RHEA:43156"/>
        <dbReference type="Rhea" id="RHEA-COMP:10367"/>
        <dbReference type="Rhea" id="RHEA-COMP:10368"/>
        <dbReference type="ChEBI" id="CHEBI:15378"/>
        <dbReference type="ChEBI" id="CHEBI:57856"/>
        <dbReference type="ChEBI" id="CHEBI:59789"/>
        <dbReference type="ChEBI" id="CHEBI:73542"/>
        <dbReference type="ChEBI" id="CHEBI:74269"/>
        <dbReference type="EC" id="2.1.1.221"/>
    </reaction>
</comment>
<name>A0A1E3J032_9TREE</name>
<evidence type="ECO:0000256" key="1">
    <source>
        <dbReference type="ARBA" id="ARBA00012797"/>
    </source>
</evidence>
<evidence type="ECO:0000256" key="5">
    <source>
        <dbReference type="ARBA" id="ARBA00022691"/>
    </source>
</evidence>
<reference evidence="11" key="1">
    <citation type="submission" date="2016-06" db="EMBL/GenBank/DDBJ databases">
        <authorList>
            <person name="Cuomo C."/>
            <person name="Litvintseva A."/>
            <person name="Heitman J."/>
            <person name="Chen Y."/>
            <person name="Sun S."/>
            <person name="Springer D."/>
            <person name="Dromer F."/>
            <person name="Young S."/>
            <person name="Zeng Q."/>
            <person name="Chapman S."/>
            <person name="Gujja S."/>
            <person name="Saif S."/>
            <person name="Birren B."/>
        </authorList>
    </citation>
    <scope>NUCLEOTIDE SEQUENCE</scope>
    <source>
        <strain evidence="11">CBS 7841</strain>
    </source>
</reference>
<keyword evidence="4" id="KW-0808">Transferase</keyword>
<dbReference type="GO" id="GO:0005634">
    <property type="term" value="C:nucleus"/>
    <property type="evidence" value="ECO:0007669"/>
    <property type="project" value="TreeGrafter"/>
</dbReference>
<feature type="region of interest" description="Disordered" evidence="10">
    <location>
        <begin position="350"/>
        <end position="382"/>
    </location>
</feature>
<dbReference type="PANTHER" id="PTHR13563">
    <property type="entry name" value="TRNA (GUANINE-9-) METHYLTRANSFERASE"/>
    <property type="match status" value="1"/>
</dbReference>
<dbReference type="InterPro" id="IPR007356">
    <property type="entry name" value="tRNA_m1G_MeTrfase_euk"/>
</dbReference>
<feature type="compositionally biased region" description="Acidic residues" evidence="10">
    <location>
        <begin position="1"/>
        <end position="10"/>
    </location>
</feature>
<dbReference type="RefSeq" id="XP_066066344.1">
    <property type="nucleotide sequence ID" value="XM_066210247.1"/>
</dbReference>
<evidence type="ECO:0000256" key="7">
    <source>
        <dbReference type="ARBA" id="ARBA00032166"/>
    </source>
</evidence>
<evidence type="ECO:0000256" key="6">
    <source>
        <dbReference type="ARBA" id="ARBA00031792"/>
    </source>
</evidence>
<evidence type="ECO:0000256" key="4">
    <source>
        <dbReference type="ARBA" id="ARBA00022679"/>
    </source>
</evidence>
<dbReference type="KEGG" id="cdep:91085007"/>
<reference evidence="11" key="2">
    <citation type="journal article" date="2022" name="Elife">
        <title>Obligate sexual reproduction of a homothallic fungus closely related to the Cryptococcus pathogenic species complex.</title>
        <authorList>
            <person name="Passer A.R."/>
            <person name="Clancey S.A."/>
            <person name="Shea T."/>
            <person name="David-Palma M."/>
            <person name="Averette A.F."/>
            <person name="Boekhout T."/>
            <person name="Porcel B.M."/>
            <person name="Nowrousian M."/>
            <person name="Cuomo C.A."/>
            <person name="Sun S."/>
            <person name="Heitman J."/>
            <person name="Coelho M.A."/>
        </authorList>
    </citation>
    <scope>NUCLEOTIDE SEQUENCE</scope>
    <source>
        <strain evidence="11">CBS 7841</strain>
    </source>
</reference>
<evidence type="ECO:0000256" key="2">
    <source>
        <dbReference type="ARBA" id="ARBA00020451"/>
    </source>
</evidence>
<evidence type="ECO:0000313" key="11">
    <source>
        <dbReference type="EMBL" id="WVN85644.1"/>
    </source>
</evidence>
<dbReference type="OrthoDB" id="278300at2759"/>
<keyword evidence="3" id="KW-0489">Methyltransferase</keyword>
<evidence type="ECO:0000256" key="10">
    <source>
        <dbReference type="SAM" id="MobiDB-lite"/>
    </source>
</evidence>
<evidence type="ECO:0000256" key="9">
    <source>
        <dbReference type="SAM" id="Coils"/>
    </source>
</evidence>
<dbReference type="GeneID" id="91085007"/>
<dbReference type="CDD" id="cd18089">
    <property type="entry name" value="SPOUT_Trm10-like"/>
    <property type="match status" value="1"/>
</dbReference>
<feature type="region of interest" description="Disordered" evidence="10">
    <location>
        <begin position="1"/>
        <end position="66"/>
    </location>
</feature>
<evidence type="ECO:0000256" key="8">
    <source>
        <dbReference type="ARBA" id="ARBA00048434"/>
    </source>
</evidence>
<dbReference type="PANTHER" id="PTHR13563:SF13">
    <property type="entry name" value="TRNA METHYLTRANSFERASE 10 HOMOLOG A"/>
    <property type="match status" value="1"/>
</dbReference>
<feature type="compositionally biased region" description="Basic and acidic residues" evidence="10">
    <location>
        <begin position="361"/>
        <end position="374"/>
    </location>
</feature>